<sequence>MASKLPKTTLNLKQFLLRQEVLKLYRDIFKTLRKVPDEKTRLELRDWARVDFRNNKHHKDESVIKSMLHYGKKSLKDLQRTLALSES</sequence>
<evidence type="ECO:0000256" key="4">
    <source>
        <dbReference type="ARBA" id="ARBA00023128"/>
    </source>
</evidence>
<accession>A0A212EW88</accession>
<evidence type="ECO:0000256" key="2">
    <source>
        <dbReference type="ARBA" id="ARBA00009508"/>
    </source>
</evidence>
<comment type="similarity">
    <text evidence="2">Belongs to the complex I LYR family.</text>
</comment>
<dbReference type="CDD" id="cd20262">
    <property type="entry name" value="Complex1_LYR_LYRM2"/>
    <property type="match status" value="1"/>
</dbReference>
<evidence type="ECO:0000256" key="6">
    <source>
        <dbReference type="ARBA" id="ARBA00044735"/>
    </source>
</evidence>
<dbReference type="FunCoup" id="A0A212EW88">
    <property type="interactions" value="457"/>
</dbReference>
<gene>
    <name evidence="7" type="ORF">KGM_214537</name>
</gene>
<dbReference type="EMBL" id="AGBW02012034">
    <property type="protein sequence ID" value="OWR45770.1"/>
    <property type="molecule type" value="Genomic_DNA"/>
</dbReference>
<dbReference type="OrthoDB" id="74240at2759"/>
<keyword evidence="3" id="KW-0809">Transit peptide</keyword>
<evidence type="ECO:0000256" key="1">
    <source>
        <dbReference type="ARBA" id="ARBA00004173"/>
    </source>
</evidence>
<proteinExistence type="inferred from homology"/>
<dbReference type="InterPro" id="IPR008011">
    <property type="entry name" value="Complex1_LYR_dom"/>
</dbReference>
<dbReference type="Proteomes" id="UP000007151">
    <property type="component" value="Unassembled WGS sequence"/>
</dbReference>
<organism evidence="7 8">
    <name type="scientific">Danaus plexippus plexippus</name>
    <dbReference type="NCBI Taxonomy" id="278856"/>
    <lineage>
        <taxon>Eukaryota</taxon>
        <taxon>Metazoa</taxon>
        <taxon>Ecdysozoa</taxon>
        <taxon>Arthropoda</taxon>
        <taxon>Hexapoda</taxon>
        <taxon>Insecta</taxon>
        <taxon>Pterygota</taxon>
        <taxon>Neoptera</taxon>
        <taxon>Endopterygota</taxon>
        <taxon>Lepidoptera</taxon>
        <taxon>Glossata</taxon>
        <taxon>Ditrysia</taxon>
        <taxon>Papilionoidea</taxon>
        <taxon>Nymphalidae</taxon>
        <taxon>Danainae</taxon>
        <taxon>Danaini</taxon>
        <taxon>Danaina</taxon>
        <taxon>Danaus</taxon>
        <taxon>Danaus</taxon>
    </lineage>
</organism>
<evidence type="ECO:0000313" key="8">
    <source>
        <dbReference type="Proteomes" id="UP000007151"/>
    </source>
</evidence>
<protein>
    <recommendedName>
        <fullName evidence="5">LYR motif-containing protein 2</fullName>
    </recommendedName>
</protein>
<dbReference type="eggNOG" id="ENOG502S8DG">
    <property type="taxonomic scope" value="Eukaryota"/>
</dbReference>
<dbReference type="GO" id="GO:0005739">
    <property type="term" value="C:mitochondrion"/>
    <property type="evidence" value="ECO:0007669"/>
    <property type="project" value="UniProtKB-SubCell"/>
</dbReference>
<evidence type="ECO:0000256" key="5">
    <source>
        <dbReference type="ARBA" id="ARBA00026235"/>
    </source>
</evidence>
<name>A0A212EW88_DANPL</name>
<keyword evidence="8" id="KW-1185">Reference proteome</keyword>
<comment type="function">
    <text evidence="6">Involved in efficient integration of the N-module into mitochondrial respiratory chain complex I.</text>
</comment>
<dbReference type="AlphaFoldDB" id="A0A212EW88"/>
<comment type="caution">
    <text evidence="7">The sequence shown here is derived from an EMBL/GenBank/DDBJ whole genome shotgun (WGS) entry which is preliminary data.</text>
</comment>
<dbReference type="KEGG" id="dpl:KGM_214537"/>
<dbReference type="Pfam" id="PF05347">
    <property type="entry name" value="Complex1_LYR"/>
    <property type="match status" value="1"/>
</dbReference>
<dbReference type="PANTHER" id="PTHR13675:SF0">
    <property type="entry name" value="LYR MOTIF-CONTAINING PROTEIN 2"/>
    <property type="match status" value="1"/>
</dbReference>
<dbReference type="InterPro" id="IPR045293">
    <property type="entry name" value="Complex1_LYR_LYRM2"/>
</dbReference>
<comment type="subcellular location">
    <subcellularLocation>
        <location evidence="1">Mitochondrion</location>
    </subcellularLocation>
</comment>
<dbReference type="STRING" id="278856.A0A212EW88"/>
<keyword evidence="4" id="KW-0496">Mitochondrion</keyword>
<evidence type="ECO:0000313" key="7">
    <source>
        <dbReference type="EMBL" id="OWR45770.1"/>
    </source>
</evidence>
<dbReference type="PANTHER" id="PTHR13675">
    <property type="entry name" value="LYR MOTIF-CONTAINING PROTEIN 2"/>
    <property type="match status" value="1"/>
</dbReference>
<reference evidence="7 8" key="1">
    <citation type="journal article" date="2011" name="Cell">
        <title>The monarch butterfly genome yields insights into long-distance migration.</title>
        <authorList>
            <person name="Zhan S."/>
            <person name="Merlin C."/>
            <person name="Boore J.L."/>
            <person name="Reppert S.M."/>
        </authorList>
    </citation>
    <scope>NUCLEOTIDE SEQUENCE [LARGE SCALE GENOMIC DNA]</scope>
    <source>
        <strain evidence="7">F-2</strain>
    </source>
</reference>
<evidence type="ECO:0000256" key="3">
    <source>
        <dbReference type="ARBA" id="ARBA00022946"/>
    </source>
</evidence>